<proteinExistence type="predicted"/>
<dbReference type="EMBL" id="CDMZ01002686">
    <property type="protein sequence ID" value="CEM43440.1"/>
    <property type="molecule type" value="Genomic_DNA"/>
</dbReference>
<name>A0A0G4HHL8_9ALVE</name>
<dbReference type="VEuPathDB" id="CryptoDB:Cvel_27532"/>
<reference evidence="1" key="1">
    <citation type="submission" date="2014-11" db="EMBL/GenBank/DDBJ databases">
        <authorList>
            <person name="Otto D Thomas"/>
            <person name="Naeem Raeece"/>
        </authorList>
    </citation>
    <scope>NUCLEOTIDE SEQUENCE</scope>
</reference>
<gene>
    <name evidence="1" type="ORF">Cvel_27532</name>
</gene>
<evidence type="ECO:0000313" key="1">
    <source>
        <dbReference type="EMBL" id="CEM43440.1"/>
    </source>
</evidence>
<sequence>MEKKQGVLYAFLMMGAQVIDKKARGVGMQGIKLYPQVYDFLLAMLKWGSKASETVSKTMLDYTIMFLRAWRQKRLDTDEFELF</sequence>
<accession>A0A0G4HHL8</accession>
<organism evidence="1">
    <name type="scientific">Chromera velia CCMP2878</name>
    <dbReference type="NCBI Taxonomy" id="1169474"/>
    <lineage>
        <taxon>Eukaryota</taxon>
        <taxon>Sar</taxon>
        <taxon>Alveolata</taxon>
        <taxon>Colpodellida</taxon>
        <taxon>Chromeraceae</taxon>
        <taxon>Chromera</taxon>
    </lineage>
</organism>
<protein>
    <submittedName>
        <fullName evidence="1">Uncharacterized protein</fullName>
    </submittedName>
</protein>
<dbReference type="AlphaFoldDB" id="A0A0G4HHL8"/>